<dbReference type="GO" id="GO:0003700">
    <property type="term" value="F:DNA-binding transcription factor activity"/>
    <property type="evidence" value="ECO:0007669"/>
    <property type="project" value="InterPro"/>
</dbReference>
<evidence type="ECO:0000256" key="1">
    <source>
        <dbReference type="ARBA" id="ARBA00022472"/>
    </source>
</evidence>
<keyword evidence="2" id="KW-0963">Cytoplasm</keyword>
<dbReference type="GO" id="GO:0031564">
    <property type="term" value="P:transcription antitermination"/>
    <property type="evidence" value="ECO:0007669"/>
    <property type="project" value="UniProtKB-KW"/>
</dbReference>
<dbReference type="Gene3D" id="3.30.1480.10">
    <property type="entry name" value="NusA, N-terminal domain"/>
    <property type="match status" value="1"/>
</dbReference>
<keyword evidence="6" id="KW-0804">Transcription</keyword>
<feature type="domain" description="S1 motif" evidence="7">
    <location>
        <begin position="135"/>
        <end position="199"/>
    </location>
</feature>
<dbReference type="SMART" id="SM00316">
    <property type="entry name" value="S1"/>
    <property type="match status" value="1"/>
</dbReference>
<dbReference type="AlphaFoldDB" id="A0A7V2SVY0"/>
<gene>
    <name evidence="8" type="primary">nusA</name>
    <name evidence="8" type="ORF">ENJ63_03495</name>
</gene>
<dbReference type="GO" id="GO:0006353">
    <property type="term" value="P:DNA-templated transcription termination"/>
    <property type="evidence" value="ECO:0007669"/>
    <property type="project" value="UniProtKB-KW"/>
</dbReference>
<dbReference type="PROSITE" id="PS50126">
    <property type="entry name" value="S1"/>
    <property type="match status" value="1"/>
</dbReference>
<dbReference type="CDD" id="cd04455">
    <property type="entry name" value="S1_NusA"/>
    <property type="match status" value="1"/>
</dbReference>
<dbReference type="NCBIfam" id="TIGR01953">
    <property type="entry name" value="NusA"/>
    <property type="match status" value="1"/>
</dbReference>
<dbReference type="CDD" id="cd02134">
    <property type="entry name" value="KH-II_NusA_rpt1"/>
    <property type="match status" value="1"/>
</dbReference>
<dbReference type="PANTHER" id="PTHR22648">
    <property type="entry name" value="TRANSCRIPTION TERMINATION FACTOR NUSA"/>
    <property type="match status" value="1"/>
</dbReference>
<sequence>MTMELKRTIDQVCKEKGIDKEVLITALEEAIKSAVKKRYGANLDLEVSYNDAVGDLEVFQYRTVVEKVEDPDLEISLEEARELDPESEIGDSLGTKMDISNLGRIAAQSARQVILQKMKSAEQDVIYEEFKDRIGQIVNGIVQRFERGSIIVNLGRTEAILPSSEQVSSESWRRGDRIRAIIVDVRKSAREPQVVISRNRAEFLVKLFELEVPEIAEGIVRIMGVAREPGSRSKIAVSSSDSDVDPVGACVGMRGSRVQAIVQELRGEKIDIVPWNPDPVKYVFNALAPAECSKVIVDEAEE</sequence>
<dbReference type="InterPro" id="IPR030842">
    <property type="entry name" value="TF_NusA_bacterial"/>
</dbReference>
<dbReference type="Pfam" id="PF08529">
    <property type="entry name" value="NusA_N"/>
    <property type="match status" value="1"/>
</dbReference>
<dbReference type="GO" id="GO:0003723">
    <property type="term" value="F:RNA binding"/>
    <property type="evidence" value="ECO:0007669"/>
    <property type="project" value="UniProtKB-KW"/>
</dbReference>
<dbReference type="SUPFAM" id="SSF69705">
    <property type="entry name" value="Transcription factor NusA, N-terminal domain"/>
    <property type="match status" value="1"/>
</dbReference>
<dbReference type="Gene3D" id="2.40.50.140">
    <property type="entry name" value="Nucleic acid-binding proteins"/>
    <property type="match status" value="1"/>
</dbReference>
<proteinExistence type="inferred from homology"/>
<comment type="caution">
    <text evidence="8">The sequence shown here is derived from an EMBL/GenBank/DDBJ whole genome shotgun (WGS) entry which is preliminary data.</text>
</comment>
<dbReference type="InterPro" id="IPR012340">
    <property type="entry name" value="NA-bd_OB-fold"/>
</dbReference>
<dbReference type="SUPFAM" id="SSF54814">
    <property type="entry name" value="Prokaryotic type KH domain (KH-domain type II)"/>
    <property type="match status" value="1"/>
</dbReference>
<dbReference type="Pfam" id="PF13184">
    <property type="entry name" value="KH_NusA_1st"/>
    <property type="match status" value="1"/>
</dbReference>
<dbReference type="InterPro" id="IPR003029">
    <property type="entry name" value="S1_domain"/>
</dbReference>
<keyword evidence="3" id="KW-0889">Transcription antitermination</keyword>
<protein>
    <submittedName>
        <fullName evidence="8">Transcription termination factor NusA</fullName>
    </submittedName>
</protein>
<dbReference type="Gene3D" id="3.30.300.20">
    <property type="match status" value="1"/>
</dbReference>
<dbReference type="InterPro" id="IPR013735">
    <property type="entry name" value="TF_NusA_N"/>
</dbReference>
<organism evidence="8">
    <name type="scientific">Dissulfuribacter thermophilus</name>
    <dbReference type="NCBI Taxonomy" id="1156395"/>
    <lineage>
        <taxon>Bacteria</taxon>
        <taxon>Pseudomonadati</taxon>
        <taxon>Thermodesulfobacteriota</taxon>
        <taxon>Dissulfuribacteria</taxon>
        <taxon>Dissulfuribacterales</taxon>
        <taxon>Dissulfuribacteraceae</taxon>
        <taxon>Dissulfuribacter</taxon>
    </lineage>
</organism>
<evidence type="ECO:0000313" key="8">
    <source>
        <dbReference type="EMBL" id="HFC46925.1"/>
    </source>
</evidence>
<keyword evidence="1" id="KW-0806">Transcription termination</keyword>
<name>A0A7V2SVY0_9BACT</name>
<keyword evidence="5" id="KW-0805">Transcription regulation</keyword>
<dbReference type="InterPro" id="IPR009019">
    <property type="entry name" value="KH_sf_prok-type"/>
</dbReference>
<dbReference type="HAMAP" id="MF_00945_B">
    <property type="entry name" value="NusA_B"/>
    <property type="match status" value="1"/>
</dbReference>
<reference evidence="8" key="1">
    <citation type="journal article" date="2020" name="mSystems">
        <title>Genome- and Community-Level Interaction Insights into Carbon Utilization and Element Cycling Functions of Hydrothermarchaeota in Hydrothermal Sediment.</title>
        <authorList>
            <person name="Zhou Z."/>
            <person name="Liu Y."/>
            <person name="Xu W."/>
            <person name="Pan J."/>
            <person name="Luo Z.H."/>
            <person name="Li M."/>
        </authorList>
    </citation>
    <scope>NUCLEOTIDE SEQUENCE [LARGE SCALE GENOMIC DNA]</scope>
    <source>
        <strain evidence="8">HyVt-503</strain>
    </source>
</reference>
<evidence type="ECO:0000259" key="7">
    <source>
        <dbReference type="PROSITE" id="PS50126"/>
    </source>
</evidence>
<evidence type="ECO:0000256" key="5">
    <source>
        <dbReference type="ARBA" id="ARBA00023015"/>
    </source>
</evidence>
<dbReference type="InterPro" id="IPR010213">
    <property type="entry name" value="TF_NusA"/>
</dbReference>
<dbReference type="EMBL" id="DRND01000276">
    <property type="protein sequence ID" value="HFC46925.1"/>
    <property type="molecule type" value="Genomic_DNA"/>
</dbReference>
<dbReference type="SUPFAM" id="SSF50249">
    <property type="entry name" value="Nucleic acid-binding proteins"/>
    <property type="match status" value="1"/>
</dbReference>
<dbReference type="GO" id="GO:0005829">
    <property type="term" value="C:cytosol"/>
    <property type="evidence" value="ECO:0007669"/>
    <property type="project" value="TreeGrafter"/>
</dbReference>
<dbReference type="PANTHER" id="PTHR22648:SF0">
    <property type="entry name" value="TRANSCRIPTION TERMINATION_ANTITERMINATION PROTEIN NUSA"/>
    <property type="match status" value="1"/>
</dbReference>
<evidence type="ECO:0000256" key="2">
    <source>
        <dbReference type="ARBA" id="ARBA00022490"/>
    </source>
</evidence>
<keyword evidence="4" id="KW-0694">RNA-binding</keyword>
<evidence type="ECO:0000256" key="6">
    <source>
        <dbReference type="ARBA" id="ARBA00023163"/>
    </source>
</evidence>
<evidence type="ECO:0000256" key="3">
    <source>
        <dbReference type="ARBA" id="ARBA00022814"/>
    </source>
</evidence>
<dbReference type="Proteomes" id="UP000885797">
    <property type="component" value="Unassembled WGS sequence"/>
</dbReference>
<dbReference type="FunFam" id="3.30.300.20:FF:000002">
    <property type="entry name" value="Transcription termination/antitermination protein NusA"/>
    <property type="match status" value="1"/>
</dbReference>
<dbReference type="Pfam" id="PF00575">
    <property type="entry name" value="S1"/>
    <property type="match status" value="1"/>
</dbReference>
<evidence type="ECO:0000256" key="4">
    <source>
        <dbReference type="ARBA" id="ARBA00022884"/>
    </source>
</evidence>
<dbReference type="InterPro" id="IPR025249">
    <property type="entry name" value="TF_NusA_KH_1st"/>
</dbReference>
<dbReference type="FunFam" id="2.40.50.140:FF:000058">
    <property type="entry name" value="Transcription termination/antitermination protein NusA"/>
    <property type="match status" value="1"/>
</dbReference>
<feature type="non-terminal residue" evidence="8">
    <location>
        <position position="302"/>
    </location>
</feature>
<dbReference type="InterPro" id="IPR015946">
    <property type="entry name" value="KH_dom-like_a/b"/>
</dbReference>
<accession>A0A7V2SVY0</accession>
<dbReference type="InterPro" id="IPR036555">
    <property type="entry name" value="NusA_N_sf"/>
</dbReference>